<accession>A0A2H1YF33</accession>
<sequence length="543" mass="60152">METKKQCIIIRNKAIFLDGLLHYIRNDVFLIFLFSFFSFITFSQENSSNLKGTALHNKVRLNFIPVKMPTDKFPNLKPTMGLAGLHYQIPINNWLYGGAGFHFAVTGDQGGLFTLGAELGVNKQLYKNLYVDANLHFGGGGGYRNLVNDGGFINPNIGLQYKKDNYSFGVQYSHLNFLSGEIKSNSISLFVEIPSVLRFTDYNKAHQNFTAKNISSDNFWSKPVVKNVQQVRFDFFKPFGNSKKDNGETLNETLYVLGFEYQKYVSENTFLFAHTDAIYKGLRAGFMDLFFGAGYHPYQSKYINLFTKLAVGAAGGRVAPEGGLMMYPSAGIDLKLANNLALSGHAGYYRAIAGDLEAYTVGFGLKYYGLNGGTKSQNKHQKKYTNFYTQGLRIEIQNQTYFDVAKTDDIYNAKEIDLQLIGLKVNYDLNKWLYIAGEASFAYDGRSGGYAHGLVGAGIYSPRFLNNKARGFAEIMAGAGGGAGVDTDEGIILRPILGFSYDIHKNISIIASTGKYNSPFGKVNATNINIGLSLNLSTLSVKN</sequence>
<reference evidence="3" key="1">
    <citation type="submission" date="2017-11" db="EMBL/GenBank/DDBJ databases">
        <authorList>
            <person name="Duchaud E."/>
        </authorList>
    </citation>
    <scope>NUCLEOTIDE SEQUENCE [LARGE SCALE GENOMIC DNA]</scope>
    <source>
        <strain evidence="3">Tenacibaculum sp. TNO020</strain>
    </source>
</reference>
<keyword evidence="1" id="KW-0472">Membrane</keyword>
<keyword evidence="1" id="KW-1133">Transmembrane helix</keyword>
<keyword evidence="3" id="KW-1185">Reference proteome</keyword>
<evidence type="ECO:0000313" key="3">
    <source>
        <dbReference type="Proteomes" id="UP000234211"/>
    </source>
</evidence>
<name>A0A2H1YF33_9FLAO</name>
<keyword evidence="1" id="KW-0812">Transmembrane</keyword>
<dbReference type="EMBL" id="OENF01000010">
    <property type="protein sequence ID" value="SOS74098.1"/>
    <property type="molecule type" value="Genomic_DNA"/>
</dbReference>
<dbReference type="RefSeq" id="WP_234987963.1">
    <property type="nucleotide sequence ID" value="NZ_OENF01000010.1"/>
</dbReference>
<proteinExistence type="predicted"/>
<protein>
    <submittedName>
        <fullName evidence="2">Uncharacterized protein</fullName>
    </submittedName>
</protein>
<gene>
    <name evidence="2" type="ORF">TNO020_180128</name>
</gene>
<evidence type="ECO:0000256" key="1">
    <source>
        <dbReference type="SAM" id="Phobius"/>
    </source>
</evidence>
<organism evidence="2 3">
    <name type="scientific">Tenacibaculum piscium</name>
    <dbReference type="NCBI Taxonomy" id="1458515"/>
    <lineage>
        <taxon>Bacteria</taxon>
        <taxon>Pseudomonadati</taxon>
        <taxon>Bacteroidota</taxon>
        <taxon>Flavobacteriia</taxon>
        <taxon>Flavobacteriales</taxon>
        <taxon>Flavobacteriaceae</taxon>
        <taxon>Tenacibaculum</taxon>
    </lineage>
</organism>
<dbReference type="Proteomes" id="UP000234211">
    <property type="component" value="Unassembled WGS sequence"/>
</dbReference>
<dbReference type="AlphaFoldDB" id="A0A2H1YF33"/>
<evidence type="ECO:0000313" key="2">
    <source>
        <dbReference type="EMBL" id="SOS74098.1"/>
    </source>
</evidence>
<feature type="transmembrane region" description="Helical" evidence="1">
    <location>
        <begin position="20"/>
        <end position="42"/>
    </location>
</feature>